<evidence type="ECO:0000256" key="2">
    <source>
        <dbReference type="PROSITE-ProRule" id="PRU00335"/>
    </source>
</evidence>
<accession>A0A2N3VJW3</accession>
<organism evidence="4 5">
    <name type="scientific">Nocardia fluminea</name>
    <dbReference type="NCBI Taxonomy" id="134984"/>
    <lineage>
        <taxon>Bacteria</taxon>
        <taxon>Bacillati</taxon>
        <taxon>Actinomycetota</taxon>
        <taxon>Actinomycetes</taxon>
        <taxon>Mycobacteriales</taxon>
        <taxon>Nocardiaceae</taxon>
        <taxon>Nocardia</taxon>
    </lineage>
</organism>
<feature type="domain" description="HTH tetR-type" evidence="3">
    <location>
        <begin position="19"/>
        <end position="77"/>
    </location>
</feature>
<evidence type="ECO:0000256" key="1">
    <source>
        <dbReference type="ARBA" id="ARBA00023125"/>
    </source>
</evidence>
<reference evidence="4 5" key="1">
    <citation type="submission" date="2017-12" db="EMBL/GenBank/DDBJ databases">
        <title>Sequencing the genomes of 1000 Actinobacteria strains.</title>
        <authorList>
            <person name="Klenk H.-P."/>
        </authorList>
    </citation>
    <scope>NUCLEOTIDE SEQUENCE [LARGE SCALE GENOMIC DNA]</scope>
    <source>
        <strain evidence="4 5">DSM 44489</strain>
    </source>
</reference>
<dbReference type="Gene3D" id="1.10.357.10">
    <property type="entry name" value="Tetracycline Repressor, domain 2"/>
    <property type="match status" value="1"/>
</dbReference>
<dbReference type="SUPFAM" id="SSF46689">
    <property type="entry name" value="Homeodomain-like"/>
    <property type="match status" value="1"/>
</dbReference>
<dbReference type="OrthoDB" id="3869819at2"/>
<evidence type="ECO:0000313" key="5">
    <source>
        <dbReference type="Proteomes" id="UP000233766"/>
    </source>
</evidence>
<keyword evidence="1 2" id="KW-0238">DNA-binding</keyword>
<evidence type="ECO:0000313" key="4">
    <source>
        <dbReference type="EMBL" id="PKV81910.1"/>
    </source>
</evidence>
<dbReference type="PROSITE" id="PS50977">
    <property type="entry name" value="HTH_TETR_2"/>
    <property type="match status" value="1"/>
</dbReference>
<dbReference type="GO" id="GO:0003677">
    <property type="term" value="F:DNA binding"/>
    <property type="evidence" value="ECO:0007669"/>
    <property type="project" value="UniProtKB-UniRule"/>
</dbReference>
<name>A0A2N3VJW3_9NOCA</name>
<dbReference type="InterPro" id="IPR001647">
    <property type="entry name" value="HTH_TetR"/>
</dbReference>
<evidence type="ECO:0000259" key="3">
    <source>
        <dbReference type="PROSITE" id="PS50977"/>
    </source>
</evidence>
<dbReference type="EMBL" id="PJMW01000002">
    <property type="protein sequence ID" value="PKV81910.1"/>
    <property type="molecule type" value="Genomic_DNA"/>
</dbReference>
<dbReference type="AlphaFoldDB" id="A0A2N3VJW3"/>
<protein>
    <submittedName>
        <fullName evidence="4">TetR family transcriptional regulator</fullName>
    </submittedName>
</protein>
<dbReference type="Pfam" id="PF00440">
    <property type="entry name" value="TetR_N"/>
    <property type="match status" value="1"/>
</dbReference>
<dbReference type="Proteomes" id="UP000233766">
    <property type="component" value="Unassembled WGS sequence"/>
</dbReference>
<feature type="DNA-binding region" description="H-T-H motif" evidence="2">
    <location>
        <begin position="40"/>
        <end position="59"/>
    </location>
</feature>
<keyword evidence="5" id="KW-1185">Reference proteome</keyword>
<proteinExistence type="predicted"/>
<comment type="caution">
    <text evidence="4">The sequence shown here is derived from an EMBL/GenBank/DDBJ whole genome shotgun (WGS) entry which is preliminary data.</text>
</comment>
<sequence>MGLVYAAPVEDVQETSARERTRRAILDAAVATFAKSPNASLMEVAAKARVGRTTLHRYFPERSDLITAVGRLTEQAVAEASKRARLADGTGLDAVLRLCQEYFELSDVLTVMFFTSGVYDETTSCLSDDAAIAAIERGRDDSSIDATLDASWILNMMWALLYAAVDHVNRGSATRMHAQTQALTSLRKAIRSPG</sequence>
<dbReference type="InterPro" id="IPR009057">
    <property type="entry name" value="Homeodomain-like_sf"/>
</dbReference>
<gene>
    <name evidence="4" type="ORF">ATK86_6383</name>
</gene>